<gene>
    <name evidence="2" type="ORF">F5878DRAFT_657182</name>
</gene>
<dbReference type="GO" id="GO:0000182">
    <property type="term" value="F:rDNA binding"/>
    <property type="evidence" value="ECO:0007669"/>
    <property type="project" value="TreeGrafter"/>
</dbReference>
<dbReference type="GO" id="GO:0042790">
    <property type="term" value="P:nucleolar large rRNA transcription by RNA polymerase I"/>
    <property type="evidence" value="ECO:0007669"/>
    <property type="project" value="InterPro"/>
</dbReference>
<accession>A0AA38PHB5</accession>
<dbReference type="PANTHER" id="PTHR28079">
    <property type="entry name" value="RNA POLYMERASE I-SPECIFIC TRANSCRIPTION INITIATION FACTOR RRN5"/>
    <property type="match status" value="1"/>
</dbReference>
<feature type="compositionally biased region" description="Polar residues" evidence="1">
    <location>
        <begin position="234"/>
        <end position="247"/>
    </location>
</feature>
<proteinExistence type="predicted"/>
<dbReference type="AlphaFoldDB" id="A0AA38PHB5"/>
<dbReference type="GO" id="GO:0000500">
    <property type="term" value="C:RNA polymerase I upstream activating factor complex"/>
    <property type="evidence" value="ECO:0007669"/>
    <property type="project" value="InterPro"/>
</dbReference>
<dbReference type="InterPro" id="IPR039601">
    <property type="entry name" value="Rrn5"/>
</dbReference>
<dbReference type="GO" id="GO:0001181">
    <property type="term" value="F:RNA polymerase I general transcription initiation factor activity"/>
    <property type="evidence" value="ECO:0007669"/>
    <property type="project" value="TreeGrafter"/>
</dbReference>
<evidence type="ECO:0000313" key="3">
    <source>
        <dbReference type="Proteomes" id="UP001163846"/>
    </source>
</evidence>
<feature type="region of interest" description="Disordered" evidence="1">
    <location>
        <begin position="411"/>
        <end position="454"/>
    </location>
</feature>
<dbReference type="Proteomes" id="UP001163846">
    <property type="component" value="Unassembled WGS sequence"/>
</dbReference>
<evidence type="ECO:0000313" key="2">
    <source>
        <dbReference type="EMBL" id="KAJ3842913.1"/>
    </source>
</evidence>
<reference evidence="2" key="1">
    <citation type="submission" date="2022-08" db="EMBL/GenBank/DDBJ databases">
        <authorList>
            <consortium name="DOE Joint Genome Institute"/>
            <person name="Min B."/>
            <person name="Riley R."/>
            <person name="Sierra-Patev S."/>
            <person name="Naranjo-Ortiz M."/>
            <person name="Looney B."/>
            <person name="Konkel Z."/>
            <person name="Slot J.C."/>
            <person name="Sakamoto Y."/>
            <person name="Steenwyk J.L."/>
            <person name="Rokas A."/>
            <person name="Carro J."/>
            <person name="Camarero S."/>
            <person name="Ferreira P."/>
            <person name="Molpeceres G."/>
            <person name="Ruiz-Duenas F.J."/>
            <person name="Serrano A."/>
            <person name="Henrissat B."/>
            <person name="Drula E."/>
            <person name="Hughes K.W."/>
            <person name="Mata J.L."/>
            <person name="Ishikawa N.K."/>
            <person name="Vargas-Isla R."/>
            <person name="Ushijima S."/>
            <person name="Smith C.A."/>
            <person name="Ahrendt S."/>
            <person name="Andreopoulos W."/>
            <person name="He G."/>
            <person name="Labutti K."/>
            <person name="Lipzen A."/>
            <person name="Ng V."/>
            <person name="Sandor L."/>
            <person name="Barry K."/>
            <person name="Martinez A.T."/>
            <person name="Xiao Y."/>
            <person name="Gibbons J.G."/>
            <person name="Terashima K."/>
            <person name="Hibbett D.S."/>
            <person name="Grigoriev I.V."/>
        </authorList>
    </citation>
    <scope>NUCLEOTIDE SEQUENCE</scope>
    <source>
        <strain evidence="2">TFB9207</strain>
    </source>
</reference>
<protein>
    <recommendedName>
        <fullName evidence="4">Myb-like domain-containing protein</fullName>
    </recommendedName>
</protein>
<sequence>MSGEEETPDTNDNPYSKYLQLLNSSSEHAEATNDELDWSEDEKDRFFAALSSYSLLRPDLISEAVGTKNVAQVAVYLSTLEDAANDCDVKLLRSDFDIAMEVSDEWLEVEEEQAAFLRDIELAWKKDEDQRNPEPSSQEVDVEIAHMRTEALKNLSLDHFKVIDKILRNDAKPEPSLTSVQETQAGAAAAELSPAERRRLQKRLHMRKKRAELAGTTVVTDVHRLQRGRKRKNVTQPQPSSRTSSHFGSEREKSAEREQEYPADEVRPEKKERKRGLTKEQKVAEIFEELGIDSAVIHEQTLDLFHLRTLGRLLALNQEASPDSEISVSAVSSDTIRLLHAVLADYVTRLIHCTIILREQALQLRGHTKAWRDKTDAISPDIVEKAVSMLGHPATKAEAFEHFFGGEYPDDDQMIVEPVDGAESGSEGSDDDDPSTSSCTDSLTISPYESNPPLISLPARCSDIMDPSTLADTDEEMLDEELEEDEALDEQDQALEKVLMGELWAAHMQNMAALNAQS</sequence>
<keyword evidence="3" id="KW-1185">Reference proteome</keyword>
<dbReference type="GO" id="GO:0006361">
    <property type="term" value="P:transcription initiation at RNA polymerase I promoter"/>
    <property type="evidence" value="ECO:0007669"/>
    <property type="project" value="TreeGrafter"/>
</dbReference>
<feature type="compositionally biased region" description="Basic and acidic residues" evidence="1">
    <location>
        <begin position="248"/>
        <end position="278"/>
    </location>
</feature>
<evidence type="ECO:0000256" key="1">
    <source>
        <dbReference type="SAM" id="MobiDB-lite"/>
    </source>
</evidence>
<organism evidence="2 3">
    <name type="scientific">Lentinula raphanica</name>
    <dbReference type="NCBI Taxonomy" id="153919"/>
    <lineage>
        <taxon>Eukaryota</taxon>
        <taxon>Fungi</taxon>
        <taxon>Dikarya</taxon>
        <taxon>Basidiomycota</taxon>
        <taxon>Agaricomycotina</taxon>
        <taxon>Agaricomycetes</taxon>
        <taxon>Agaricomycetidae</taxon>
        <taxon>Agaricales</taxon>
        <taxon>Marasmiineae</taxon>
        <taxon>Omphalotaceae</taxon>
        <taxon>Lentinula</taxon>
    </lineage>
</organism>
<feature type="region of interest" description="Disordered" evidence="1">
    <location>
        <begin position="173"/>
        <end position="196"/>
    </location>
</feature>
<dbReference type="EMBL" id="MU805990">
    <property type="protein sequence ID" value="KAJ3842913.1"/>
    <property type="molecule type" value="Genomic_DNA"/>
</dbReference>
<evidence type="ECO:0008006" key="4">
    <source>
        <dbReference type="Google" id="ProtNLM"/>
    </source>
</evidence>
<dbReference type="PANTHER" id="PTHR28079:SF1">
    <property type="entry name" value="RNA POLYMERASE I-SPECIFIC TRANSCRIPTION INITIATION FACTOR RRN5"/>
    <property type="match status" value="1"/>
</dbReference>
<feature type="region of interest" description="Disordered" evidence="1">
    <location>
        <begin position="208"/>
        <end position="278"/>
    </location>
</feature>
<name>A0AA38PHB5_9AGAR</name>
<comment type="caution">
    <text evidence="2">The sequence shown here is derived from an EMBL/GenBank/DDBJ whole genome shotgun (WGS) entry which is preliminary data.</text>
</comment>